<reference evidence="1 2" key="1">
    <citation type="submission" date="2024-09" db="EMBL/GenBank/DDBJ databases">
        <title>Chromosome-scale assembly of Riccia sorocarpa.</title>
        <authorList>
            <person name="Paukszto L."/>
        </authorList>
    </citation>
    <scope>NUCLEOTIDE SEQUENCE [LARGE SCALE GENOMIC DNA]</scope>
    <source>
        <strain evidence="1">LP-2024</strain>
        <tissue evidence="1">Aerial parts of the thallus</tissue>
    </source>
</reference>
<protein>
    <recommendedName>
        <fullName evidence="3">Transposase</fullName>
    </recommendedName>
</protein>
<name>A0ABD3HVZ1_9MARC</name>
<dbReference type="AlphaFoldDB" id="A0ABD3HVZ1"/>
<organism evidence="1 2">
    <name type="scientific">Riccia sorocarpa</name>
    <dbReference type="NCBI Taxonomy" id="122646"/>
    <lineage>
        <taxon>Eukaryota</taxon>
        <taxon>Viridiplantae</taxon>
        <taxon>Streptophyta</taxon>
        <taxon>Embryophyta</taxon>
        <taxon>Marchantiophyta</taxon>
        <taxon>Marchantiopsida</taxon>
        <taxon>Marchantiidae</taxon>
        <taxon>Marchantiales</taxon>
        <taxon>Ricciaceae</taxon>
        <taxon>Riccia</taxon>
    </lineage>
</organism>
<comment type="caution">
    <text evidence="1">The sequence shown here is derived from an EMBL/GenBank/DDBJ whole genome shotgun (WGS) entry which is preliminary data.</text>
</comment>
<proteinExistence type="predicted"/>
<evidence type="ECO:0000313" key="1">
    <source>
        <dbReference type="EMBL" id="KAL3694265.1"/>
    </source>
</evidence>
<evidence type="ECO:0008006" key="3">
    <source>
        <dbReference type="Google" id="ProtNLM"/>
    </source>
</evidence>
<dbReference type="Gene3D" id="1.10.10.60">
    <property type="entry name" value="Homeodomain-like"/>
    <property type="match status" value="1"/>
</dbReference>
<gene>
    <name evidence="1" type="ORF">R1sor_007916</name>
</gene>
<keyword evidence="2" id="KW-1185">Reference proteome</keyword>
<dbReference type="Proteomes" id="UP001633002">
    <property type="component" value="Unassembled WGS sequence"/>
</dbReference>
<evidence type="ECO:0000313" key="2">
    <source>
        <dbReference type="Proteomes" id="UP001633002"/>
    </source>
</evidence>
<accession>A0ABD3HVZ1</accession>
<dbReference type="EMBL" id="JBJQOH010000003">
    <property type="protein sequence ID" value="KAL3694265.1"/>
    <property type="molecule type" value="Genomic_DNA"/>
</dbReference>
<sequence>MRRVELTNAERIEIINHHSEMRISNKALSVWASAKLGKSISEMTISRLLKRKDALLRSTGAKTKKRFKSRHGIFVHVRHGESGSAEITEEVLDRIEGLKALISGYDP</sequence>